<proteinExistence type="predicted"/>
<keyword evidence="3" id="KW-1185">Reference proteome</keyword>
<evidence type="ECO:0000313" key="2">
    <source>
        <dbReference type="EMBL" id="CAB4005175.1"/>
    </source>
</evidence>
<protein>
    <submittedName>
        <fullName evidence="2">Uncharacterized protein</fullName>
    </submittedName>
</protein>
<feature type="region of interest" description="Disordered" evidence="1">
    <location>
        <begin position="1"/>
        <end position="42"/>
    </location>
</feature>
<dbReference type="InterPro" id="IPR043502">
    <property type="entry name" value="DNA/RNA_pol_sf"/>
</dbReference>
<evidence type="ECO:0000256" key="1">
    <source>
        <dbReference type="SAM" id="MobiDB-lite"/>
    </source>
</evidence>
<accession>A0A7D9ECE1</accession>
<comment type="caution">
    <text evidence="2">The sequence shown here is derived from an EMBL/GenBank/DDBJ whole genome shotgun (WGS) entry which is preliminary data.</text>
</comment>
<dbReference type="Proteomes" id="UP001152795">
    <property type="component" value="Unassembled WGS sequence"/>
</dbReference>
<dbReference type="Gene3D" id="3.10.10.10">
    <property type="entry name" value="HIV Type 1 Reverse Transcriptase, subunit A, domain 1"/>
    <property type="match status" value="1"/>
</dbReference>
<dbReference type="OrthoDB" id="6113439at2759"/>
<organism evidence="2 3">
    <name type="scientific">Paramuricea clavata</name>
    <name type="common">Red gorgonian</name>
    <name type="synonym">Violescent sea-whip</name>
    <dbReference type="NCBI Taxonomy" id="317549"/>
    <lineage>
        <taxon>Eukaryota</taxon>
        <taxon>Metazoa</taxon>
        <taxon>Cnidaria</taxon>
        <taxon>Anthozoa</taxon>
        <taxon>Octocorallia</taxon>
        <taxon>Malacalcyonacea</taxon>
        <taxon>Plexauridae</taxon>
        <taxon>Paramuricea</taxon>
    </lineage>
</organism>
<gene>
    <name evidence="2" type="ORF">PACLA_8A011106</name>
</gene>
<feature type="compositionally biased region" description="Gly residues" evidence="1">
    <location>
        <begin position="172"/>
        <end position="187"/>
    </location>
</feature>
<evidence type="ECO:0000313" key="3">
    <source>
        <dbReference type="Proteomes" id="UP001152795"/>
    </source>
</evidence>
<feature type="compositionally biased region" description="Gly residues" evidence="1">
    <location>
        <begin position="195"/>
        <end position="235"/>
    </location>
</feature>
<feature type="non-terminal residue" evidence="2">
    <location>
        <position position="1"/>
    </location>
</feature>
<dbReference type="Gene3D" id="2.40.70.10">
    <property type="entry name" value="Acid Proteases"/>
    <property type="match status" value="1"/>
</dbReference>
<name>A0A7D9ECE1_PARCT</name>
<feature type="compositionally biased region" description="Gly residues" evidence="1">
    <location>
        <begin position="150"/>
        <end position="164"/>
    </location>
</feature>
<dbReference type="InterPro" id="IPR043128">
    <property type="entry name" value="Rev_trsase/Diguanyl_cyclase"/>
</dbReference>
<feature type="compositionally biased region" description="Polar residues" evidence="1">
    <location>
        <begin position="12"/>
        <end position="26"/>
    </location>
</feature>
<feature type="region of interest" description="Disordered" evidence="1">
    <location>
        <begin position="140"/>
        <end position="235"/>
    </location>
</feature>
<dbReference type="AlphaFoldDB" id="A0A7D9ECE1"/>
<dbReference type="PANTHER" id="PTHR40903">
    <property type="entry name" value="GLYCINE-RICH CELL WALL STRUCTURAL PROTEIN 1-LIKE"/>
    <property type="match status" value="1"/>
</dbReference>
<dbReference type="EMBL" id="CACRXK020005116">
    <property type="protein sequence ID" value="CAB4005175.1"/>
    <property type="molecule type" value="Genomic_DNA"/>
</dbReference>
<dbReference type="PRINTS" id="PR01228">
    <property type="entry name" value="EGGSHELL"/>
</dbReference>
<feature type="region of interest" description="Disordered" evidence="1">
    <location>
        <begin position="692"/>
        <end position="718"/>
    </location>
</feature>
<dbReference type="SUPFAM" id="SSF56672">
    <property type="entry name" value="DNA/RNA polymerases"/>
    <property type="match status" value="1"/>
</dbReference>
<feature type="compositionally biased region" description="Low complexity" evidence="1">
    <location>
        <begin position="696"/>
        <end position="707"/>
    </location>
</feature>
<reference evidence="2" key="1">
    <citation type="submission" date="2020-04" db="EMBL/GenBank/DDBJ databases">
        <authorList>
            <person name="Alioto T."/>
            <person name="Alioto T."/>
            <person name="Gomez Garrido J."/>
        </authorList>
    </citation>
    <scope>NUCLEOTIDE SEQUENCE</scope>
    <source>
        <strain evidence="2">A484AB</strain>
    </source>
</reference>
<dbReference type="PANTHER" id="PTHR40903:SF1">
    <property type="entry name" value="HYPHALLY REGULATED CELL WALL PROTEIN 3"/>
    <property type="match status" value="1"/>
</dbReference>
<dbReference type="Gene3D" id="3.30.70.270">
    <property type="match status" value="1"/>
</dbReference>
<dbReference type="InterPro" id="IPR021109">
    <property type="entry name" value="Peptidase_aspartic_dom_sf"/>
</dbReference>
<sequence>MSDMSEAEENVSVPTDNDLPQENTQPAHLGRNETRTETSSASKTRSGRCLLAYIFIPVIQKELDTFRYSVWNSHRVRKQKDARLPKGIPDQWYSFPERYGAEECATDGIKTNTTLKSSVVKKKNVEHEEHKLPSKRMMSNYKKSSWSTGNWGGGGGGQGGGGGSSWQSKWGQGAGQGNMGMGGGGGDKSWQSQGSFGGGGQGGKGGASGGQGGAGGGQGGTSGGQGGGMSGGMGGGFGGQMGGAAGHGGGGGGARGGGGGGGISGGMGGGGFGGGARGGGGGGGMNGGMGGGGFGGGARGGGGGGMSGGMGGGGFGGGARGGGGGGGMSGGMGGGGFGGGARGGGFGGGGMNGGMGGGFGAGFGGGGGGFGGGEGLSGRRQETDERPEDLYQRLVSFIDDNLLKANGGIRHHGENDTADEDISPTMENIIVLTWLRLIHPSLPALVKQRYGAELRSQTVASLKPEISQALDSLLDEINSANDAKVLHTRAETSVIKTSIANEIGATIQKTTRKALQADGITQLAVVGEVHLTLSRNHLNLQLDALVVDSLDVDVLAGTPFMITNDISLRPSKQEVTIQGSENVCYGTRQPAGTIGSVRRTQSTVLRAPSSSTVIWPGQYLELDLPDHVDPDSILALEPRKDCSRSDCEWPSPHIVQAVARKIRIPNQTPHPKHIPRHDHLCQVLPTYIPYPHPDVPKSSNSAPVAPSSPTPHEHSLSVQLDPDSILSKSMHSEFSRLVKEYDDVFDKNISGYNGAAGRFEAVINMGPVQPPQRKGRLPQYAPNKLVELQHQFDELESLGIFQPPENLDITVEYLNPSFLIKKPSGGHRLVTAFADVGRYSKPQPSLLPDVDSTLRTIAKWKYIIVSDLTSAFYQIPLAKGSMKYCGVVTPFRGVRVCTRSAMGMPGSETALEELMCRILGDCLEDGIGAK</sequence>